<evidence type="ECO:0000256" key="6">
    <source>
        <dbReference type="RuleBase" id="RU361277"/>
    </source>
</evidence>
<reference evidence="8" key="2">
    <citation type="submission" date="2012-06" db="EMBL/GenBank/DDBJ databases">
        <title>Annotation of the Genome Sequence of Fusarium oxysporum Fo47.</title>
        <authorList>
            <consortium name="The Broad Institute Genomics Platform"/>
            <person name="Ma L.-J."/>
            <person name="Corby-Kistler H."/>
            <person name="Broz K."/>
            <person name="Gale L.R."/>
            <person name="Jonkers W."/>
            <person name="O'Donnell K."/>
            <person name="Ploetz R."/>
            <person name="Steinberg C."/>
            <person name="Schwartz D.C."/>
            <person name="VanEtten H."/>
            <person name="Zhou S."/>
            <person name="Young S.K."/>
            <person name="Zeng Q."/>
            <person name="Gargeya S."/>
            <person name="Fitzgerald M."/>
            <person name="Abouelleil A."/>
            <person name="Alvarado L."/>
            <person name="Chapman S.B."/>
            <person name="Gainer-Dewar J."/>
            <person name="Goldberg J."/>
            <person name="Griggs A."/>
            <person name="Gujja S."/>
            <person name="Hansen M."/>
            <person name="Howarth C."/>
            <person name="Imamovic A."/>
            <person name="Ireland A."/>
            <person name="Larimer J."/>
            <person name="McCowan C."/>
            <person name="Murphy C."/>
            <person name="Pearson M."/>
            <person name="Poon T.W."/>
            <person name="Priest M."/>
            <person name="Roberts A."/>
            <person name="Saif S."/>
            <person name="Shea T."/>
            <person name="Sykes S."/>
            <person name="Wortman J."/>
            <person name="Nusbaum C."/>
            <person name="Birren B."/>
        </authorList>
    </citation>
    <scope>NUCLEOTIDE SEQUENCE</scope>
    <source>
        <strain evidence="8">Fo47</strain>
    </source>
</reference>
<dbReference type="GO" id="GO:0004022">
    <property type="term" value="F:alcohol dehydrogenase (NAD+) activity"/>
    <property type="evidence" value="ECO:0007669"/>
    <property type="project" value="TreeGrafter"/>
</dbReference>
<dbReference type="PROSITE" id="PS00059">
    <property type="entry name" value="ADH_ZINC"/>
    <property type="match status" value="1"/>
</dbReference>
<keyword evidence="4 6" id="KW-0862">Zinc</keyword>
<dbReference type="SUPFAM" id="SSF51735">
    <property type="entry name" value="NAD(P)-binding Rossmann-fold domains"/>
    <property type="match status" value="1"/>
</dbReference>
<dbReference type="InterPro" id="IPR002328">
    <property type="entry name" value="ADH_Zn_CS"/>
</dbReference>
<dbReference type="SMART" id="SM00829">
    <property type="entry name" value="PKS_ER"/>
    <property type="match status" value="1"/>
</dbReference>
<dbReference type="Gene3D" id="3.90.180.10">
    <property type="entry name" value="Medium-chain alcohol dehydrogenases, catalytic domain"/>
    <property type="match status" value="1"/>
</dbReference>
<dbReference type="InterPro" id="IPR036291">
    <property type="entry name" value="NAD(P)-bd_dom_sf"/>
</dbReference>
<evidence type="ECO:0000256" key="3">
    <source>
        <dbReference type="ARBA" id="ARBA00022723"/>
    </source>
</evidence>
<sequence>MAQVMKAYRFMNPSKGLEFTQVPVPVPEQDQILIEIKACGLCHTDCNVISGLDQTLFWERPITLGHEIAGVVVSTGSQVTKFKAGDRVVGVLTSKHPIAVGDVMTSAGFGCDGGFAQFTMFRESKTLAIPHGVTFAQAAVATDAGGTAYHAVVTVAEVSASSKVAIVGLGGLGLSAVQIAARFGARVYGIDIERSKFVPALQSGAFICGRSFDDFPGVNFDIVLDFAGIGTTTAAGTKAVRPGGKVVLVGLSKKEATIDTHLFVMRGVRLIGSVGCSIDEVAKTLQMIEDKEFTPIVEEIPFGKIIQGLQRLSRGEVIGRLYTDPSKDEATGA</sequence>
<evidence type="ECO:0000313" key="8">
    <source>
        <dbReference type="EMBL" id="EWZ28972.1"/>
    </source>
</evidence>
<dbReference type="SUPFAM" id="SSF50129">
    <property type="entry name" value="GroES-like"/>
    <property type="match status" value="1"/>
</dbReference>
<dbReference type="Proteomes" id="UP000030766">
    <property type="component" value="Unassembled WGS sequence"/>
</dbReference>
<dbReference type="Pfam" id="PF00107">
    <property type="entry name" value="ADH_zinc_N"/>
    <property type="match status" value="1"/>
</dbReference>
<dbReference type="Pfam" id="PF08240">
    <property type="entry name" value="ADH_N"/>
    <property type="match status" value="1"/>
</dbReference>
<organism evidence="8">
    <name type="scientific">Fusarium oxysporum Fo47</name>
    <dbReference type="NCBI Taxonomy" id="660027"/>
    <lineage>
        <taxon>Eukaryota</taxon>
        <taxon>Fungi</taxon>
        <taxon>Dikarya</taxon>
        <taxon>Ascomycota</taxon>
        <taxon>Pezizomycotina</taxon>
        <taxon>Sordariomycetes</taxon>
        <taxon>Hypocreomycetidae</taxon>
        <taxon>Hypocreales</taxon>
        <taxon>Nectriaceae</taxon>
        <taxon>Fusarium</taxon>
        <taxon>Fusarium oxysporum species complex</taxon>
    </lineage>
</organism>
<dbReference type="InterPro" id="IPR013154">
    <property type="entry name" value="ADH-like_N"/>
</dbReference>
<dbReference type="HOGENOM" id="CLU_026673_11_2_1"/>
<dbReference type="PANTHER" id="PTHR42940">
    <property type="entry name" value="ALCOHOL DEHYDROGENASE 1-RELATED"/>
    <property type="match status" value="1"/>
</dbReference>
<gene>
    <name evidence="8" type="ORF">FOZG_17271</name>
</gene>
<dbReference type="InterPro" id="IPR020843">
    <property type="entry name" value="ER"/>
</dbReference>
<dbReference type="InterPro" id="IPR013149">
    <property type="entry name" value="ADH-like_C"/>
</dbReference>
<comment type="similarity">
    <text evidence="2 6">Belongs to the zinc-containing alcohol dehydrogenase family.</text>
</comment>
<keyword evidence="3 6" id="KW-0479">Metal-binding</keyword>
<dbReference type="AlphaFoldDB" id="W9JA86"/>
<keyword evidence="5" id="KW-0560">Oxidoreductase</keyword>
<evidence type="ECO:0000259" key="7">
    <source>
        <dbReference type="SMART" id="SM00829"/>
    </source>
</evidence>
<evidence type="ECO:0000256" key="4">
    <source>
        <dbReference type="ARBA" id="ARBA00022833"/>
    </source>
</evidence>
<dbReference type="GO" id="GO:0005737">
    <property type="term" value="C:cytoplasm"/>
    <property type="evidence" value="ECO:0007669"/>
    <property type="project" value="TreeGrafter"/>
</dbReference>
<proteinExistence type="inferred from homology"/>
<name>W9JA86_FUSOX</name>
<feature type="domain" description="Enoyl reductase (ER)" evidence="7">
    <location>
        <begin position="12"/>
        <end position="323"/>
    </location>
</feature>
<protein>
    <recommendedName>
        <fullName evidence="7">Enoyl reductase (ER) domain-containing protein</fullName>
    </recommendedName>
</protein>
<dbReference type="PANTHER" id="PTHR42940:SF8">
    <property type="entry name" value="VACUOLAR PROTEIN SORTING-ASSOCIATED PROTEIN 11"/>
    <property type="match status" value="1"/>
</dbReference>
<evidence type="ECO:0000256" key="2">
    <source>
        <dbReference type="ARBA" id="ARBA00008072"/>
    </source>
</evidence>
<accession>W9JA86</accession>
<evidence type="ECO:0000256" key="1">
    <source>
        <dbReference type="ARBA" id="ARBA00001947"/>
    </source>
</evidence>
<dbReference type="GO" id="GO:0008270">
    <property type="term" value="F:zinc ion binding"/>
    <property type="evidence" value="ECO:0007669"/>
    <property type="project" value="InterPro"/>
</dbReference>
<dbReference type="VEuPathDB" id="FungiDB:FOZG_17271"/>
<dbReference type="EMBL" id="JH717916">
    <property type="protein sequence ID" value="EWZ28972.1"/>
    <property type="molecule type" value="Genomic_DNA"/>
</dbReference>
<comment type="cofactor">
    <cofactor evidence="1 6">
        <name>Zn(2+)</name>
        <dbReference type="ChEBI" id="CHEBI:29105"/>
    </cofactor>
</comment>
<dbReference type="InterPro" id="IPR011032">
    <property type="entry name" value="GroES-like_sf"/>
</dbReference>
<dbReference type="CDD" id="cd08254">
    <property type="entry name" value="hydroxyacyl_CoA_DH"/>
    <property type="match status" value="1"/>
</dbReference>
<reference evidence="8" key="1">
    <citation type="submission" date="2011-06" db="EMBL/GenBank/DDBJ databases">
        <title>The Genome Sequence of Fusarium oxysporum Fo47.</title>
        <authorList>
            <consortium name="The Broad Institute Genome Sequencing Platform"/>
            <person name="Ma L.-J."/>
            <person name="Gale L.R."/>
            <person name="Schwartz D.C."/>
            <person name="Zhou S."/>
            <person name="Corby-Kistler H."/>
            <person name="Young S.K."/>
            <person name="Zeng Q."/>
            <person name="Gargeya S."/>
            <person name="Fitzgerald M."/>
            <person name="Haas B."/>
            <person name="Abouelleil A."/>
            <person name="Alvarado L."/>
            <person name="Arachchi H.M."/>
            <person name="Berlin A."/>
            <person name="Brown A."/>
            <person name="Chapman S.B."/>
            <person name="Chen Z."/>
            <person name="Dunbar C."/>
            <person name="Freedman E."/>
            <person name="Gearin G."/>
            <person name="Gellesch M."/>
            <person name="Goldberg J."/>
            <person name="Griggs A."/>
            <person name="Gujja S."/>
            <person name="Heiman D."/>
            <person name="Howarth C."/>
            <person name="Larson L."/>
            <person name="Lui A."/>
            <person name="MacDonald P.J.P."/>
            <person name="Mehta T."/>
            <person name="Montmayeur A."/>
            <person name="Murphy C."/>
            <person name="Neiman D."/>
            <person name="Pearson M."/>
            <person name="Priest M."/>
            <person name="Roberts A."/>
            <person name="Saif S."/>
            <person name="Shea T."/>
            <person name="Shenoy N."/>
            <person name="Sisk P."/>
            <person name="Stolte C."/>
            <person name="Sykes S."/>
            <person name="Wortman J."/>
            <person name="Nusbaum C."/>
            <person name="Birren B."/>
        </authorList>
    </citation>
    <scope>NUCLEOTIDE SEQUENCE [LARGE SCALE GENOMIC DNA]</scope>
    <source>
        <strain evidence="8">Fo47</strain>
    </source>
</reference>
<evidence type="ECO:0000256" key="5">
    <source>
        <dbReference type="ARBA" id="ARBA00023002"/>
    </source>
</evidence>